<comment type="similarity">
    <text evidence="3 14">Belongs to the peptidase S26B family.</text>
</comment>
<dbReference type="PANTHER" id="PTHR10806">
    <property type="entry name" value="SIGNAL PEPTIDASE COMPLEX CATALYTIC SUBUNIT SEC11"/>
    <property type="match status" value="1"/>
</dbReference>
<comment type="caution">
    <text evidence="15">The sequence shown here is derived from an EMBL/GenBank/DDBJ whole genome shotgun (WGS) entry which is preliminary data.</text>
</comment>
<dbReference type="InterPro" id="IPR019756">
    <property type="entry name" value="Pept_S26A_signal_pept_1_Ser-AS"/>
</dbReference>
<comment type="function">
    <text evidence="13">Catalytic component of the signal peptidase complex (SPC) which catalyzes the cleavage of N-terminal signal sequences from nascent proteins as they are translocated into the lumen of the endoplasmic reticulum. Specifically cleaves N-terminal signal peptides that contain a hydrophobic alpha-helix (h-region) shorter than 18-20 amino acids.</text>
</comment>
<evidence type="ECO:0000313" key="15">
    <source>
        <dbReference type="EMBL" id="KII64445.1"/>
    </source>
</evidence>
<evidence type="ECO:0000313" key="16">
    <source>
        <dbReference type="Proteomes" id="UP000031668"/>
    </source>
</evidence>
<evidence type="ECO:0000256" key="5">
    <source>
        <dbReference type="ARBA" id="ARBA00019685"/>
    </source>
</evidence>
<keyword evidence="9 14" id="KW-0256">Endoplasmic reticulum</keyword>
<proteinExistence type="inferred from homology"/>
<dbReference type="EC" id="3.4.21.89" evidence="4 14"/>
<dbReference type="InterPro" id="IPR036286">
    <property type="entry name" value="LexA/Signal_pep-like_sf"/>
</dbReference>
<keyword evidence="16" id="KW-1185">Reference proteome</keyword>
<keyword evidence="12 14" id="KW-0472">Membrane</keyword>
<evidence type="ECO:0000256" key="1">
    <source>
        <dbReference type="ARBA" id="ARBA00000677"/>
    </source>
</evidence>
<dbReference type="Proteomes" id="UP000031668">
    <property type="component" value="Unassembled WGS sequence"/>
</dbReference>
<dbReference type="GO" id="GO:0004252">
    <property type="term" value="F:serine-type endopeptidase activity"/>
    <property type="evidence" value="ECO:0007669"/>
    <property type="project" value="InterPro"/>
</dbReference>
<dbReference type="PRINTS" id="PR00728">
    <property type="entry name" value="SIGNALPTASE"/>
</dbReference>
<dbReference type="SUPFAM" id="SSF51306">
    <property type="entry name" value="LexA/Signal peptidase"/>
    <property type="match status" value="1"/>
</dbReference>
<protein>
    <recommendedName>
        <fullName evidence="5 14">Signal peptidase complex catalytic subunit SEC11</fullName>
        <ecNumber evidence="4 14">3.4.21.89</ecNumber>
    </recommendedName>
</protein>
<evidence type="ECO:0000256" key="9">
    <source>
        <dbReference type="ARBA" id="ARBA00022824"/>
    </source>
</evidence>
<evidence type="ECO:0000256" key="10">
    <source>
        <dbReference type="ARBA" id="ARBA00022968"/>
    </source>
</evidence>
<dbReference type="PANTHER" id="PTHR10806:SF6">
    <property type="entry name" value="SIGNAL PEPTIDASE COMPLEX CATALYTIC SUBUNIT SEC11"/>
    <property type="match status" value="1"/>
</dbReference>
<dbReference type="NCBIfam" id="TIGR02228">
    <property type="entry name" value="sigpep_I_arch"/>
    <property type="match status" value="1"/>
</dbReference>
<organism evidence="15 16">
    <name type="scientific">Thelohanellus kitauei</name>
    <name type="common">Myxosporean</name>
    <dbReference type="NCBI Taxonomy" id="669202"/>
    <lineage>
        <taxon>Eukaryota</taxon>
        <taxon>Metazoa</taxon>
        <taxon>Cnidaria</taxon>
        <taxon>Myxozoa</taxon>
        <taxon>Myxosporea</taxon>
        <taxon>Bivalvulida</taxon>
        <taxon>Platysporina</taxon>
        <taxon>Myxobolidae</taxon>
        <taxon>Thelohanellus</taxon>
    </lineage>
</organism>
<feature type="transmembrane region" description="Helical" evidence="14">
    <location>
        <begin position="160"/>
        <end position="176"/>
    </location>
</feature>
<dbReference type="GO" id="GO:0005787">
    <property type="term" value="C:signal peptidase complex"/>
    <property type="evidence" value="ECO:0007669"/>
    <property type="project" value="TreeGrafter"/>
</dbReference>
<keyword evidence="6 14" id="KW-0645">Protease</keyword>
<comment type="catalytic activity">
    <reaction evidence="1 14">
        <text>Cleavage of hydrophobic, N-terminal signal or leader sequences from secreted and periplasmic proteins.</text>
        <dbReference type="EC" id="3.4.21.89"/>
    </reaction>
</comment>
<evidence type="ECO:0000256" key="8">
    <source>
        <dbReference type="ARBA" id="ARBA00022801"/>
    </source>
</evidence>
<dbReference type="AlphaFoldDB" id="A0A0C2MJB5"/>
<keyword evidence="10 14" id="KW-0735">Signal-anchor</keyword>
<reference evidence="15 16" key="1">
    <citation type="journal article" date="2014" name="Genome Biol. Evol.">
        <title>The genome of the myxosporean Thelohanellus kitauei shows adaptations to nutrient acquisition within its fish host.</title>
        <authorList>
            <person name="Yang Y."/>
            <person name="Xiong J."/>
            <person name="Zhou Z."/>
            <person name="Huo F."/>
            <person name="Miao W."/>
            <person name="Ran C."/>
            <person name="Liu Y."/>
            <person name="Zhang J."/>
            <person name="Feng J."/>
            <person name="Wang M."/>
            <person name="Wang M."/>
            <person name="Wang L."/>
            <person name="Yao B."/>
        </authorList>
    </citation>
    <scope>NUCLEOTIDE SEQUENCE [LARGE SCALE GENOMIC DNA]</scope>
    <source>
        <strain evidence="15">Wuqing</strain>
    </source>
</reference>
<evidence type="ECO:0000256" key="4">
    <source>
        <dbReference type="ARBA" id="ARBA00013208"/>
    </source>
</evidence>
<gene>
    <name evidence="15" type="ORF">RF11_05713</name>
</gene>
<evidence type="ECO:0000256" key="6">
    <source>
        <dbReference type="ARBA" id="ARBA00022670"/>
    </source>
</evidence>
<accession>A0A0C2MJB5</accession>
<evidence type="ECO:0000256" key="11">
    <source>
        <dbReference type="ARBA" id="ARBA00022989"/>
    </source>
</evidence>
<comment type="subunit">
    <text evidence="14">Component of the signal peptidase complex.</text>
</comment>
<sequence length="178" mass="20308">MVPGLFSEFTRFKPRQMISQILNYGTIVSLAVMIWKTLVYFSDSECPIVVVLSGSMEPAFHRGDLLFISHNWSKPVESGDINVFRIVNREIPIVHRTVVSHANSPEDWMILTKGDNNNVHDRGLYEVGENWVYPKEVMGKIQGTAPFVGMLTILMSDYPALKYVLLGSMTLWIIIFRE</sequence>
<evidence type="ECO:0000256" key="12">
    <source>
        <dbReference type="ARBA" id="ARBA00023136"/>
    </source>
</evidence>
<dbReference type="PROSITE" id="PS00501">
    <property type="entry name" value="SPASE_I_1"/>
    <property type="match status" value="1"/>
</dbReference>
<keyword evidence="8 14" id="KW-0378">Hydrolase</keyword>
<evidence type="ECO:0000256" key="14">
    <source>
        <dbReference type="RuleBase" id="RU362047"/>
    </source>
</evidence>
<feature type="transmembrane region" description="Helical" evidence="14">
    <location>
        <begin position="21"/>
        <end position="41"/>
    </location>
</feature>
<keyword evidence="11 14" id="KW-1133">Transmembrane helix</keyword>
<dbReference type="OrthoDB" id="10257561at2759"/>
<dbReference type="InterPro" id="IPR001733">
    <property type="entry name" value="Peptidase_S26B"/>
</dbReference>
<dbReference type="InterPro" id="IPR019533">
    <property type="entry name" value="Peptidase_S26"/>
</dbReference>
<evidence type="ECO:0000256" key="13">
    <source>
        <dbReference type="ARBA" id="ARBA00045533"/>
    </source>
</evidence>
<evidence type="ECO:0000256" key="2">
    <source>
        <dbReference type="ARBA" id="ARBA00004648"/>
    </source>
</evidence>
<dbReference type="CDD" id="cd06530">
    <property type="entry name" value="S26_SPase_I"/>
    <property type="match status" value="1"/>
</dbReference>
<dbReference type="GO" id="GO:0009003">
    <property type="term" value="F:signal peptidase activity"/>
    <property type="evidence" value="ECO:0007669"/>
    <property type="project" value="UniProtKB-EC"/>
</dbReference>
<dbReference type="GO" id="GO:0006465">
    <property type="term" value="P:signal peptide processing"/>
    <property type="evidence" value="ECO:0007669"/>
    <property type="project" value="UniProtKB-UniRule"/>
</dbReference>
<name>A0A0C2MJB5_THEKT</name>
<evidence type="ECO:0000256" key="3">
    <source>
        <dbReference type="ARBA" id="ARBA00011035"/>
    </source>
</evidence>
<keyword evidence="7 14" id="KW-0812">Transmembrane</keyword>
<dbReference type="OMA" id="ILMNEYP"/>
<evidence type="ECO:0000256" key="7">
    <source>
        <dbReference type="ARBA" id="ARBA00022692"/>
    </source>
</evidence>
<dbReference type="EMBL" id="JWZT01004264">
    <property type="protein sequence ID" value="KII64445.1"/>
    <property type="molecule type" value="Genomic_DNA"/>
</dbReference>
<comment type="subcellular location">
    <subcellularLocation>
        <location evidence="2">Endoplasmic reticulum membrane</location>
        <topology evidence="2">Single-pass type II membrane protein</topology>
    </subcellularLocation>
</comment>